<feature type="domain" description="G-protein coupled receptors family 1 profile" evidence="11">
    <location>
        <begin position="47"/>
        <end position="299"/>
    </location>
</feature>
<feature type="transmembrane region" description="Helical" evidence="10">
    <location>
        <begin position="108"/>
        <end position="127"/>
    </location>
</feature>
<dbReference type="Pfam" id="PF00001">
    <property type="entry name" value="7tm_1"/>
    <property type="match status" value="1"/>
</dbReference>
<keyword evidence="3 10" id="KW-0812">Transmembrane</keyword>
<keyword evidence="13" id="KW-1185">Reference proteome</keyword>
<evidence type="ECO:0000256" key="6">
    <source>
        <dbReference type="ARBA" id="ARBA00023136"/>
    </source>
</evidence>
<keyword evidence="4 10" id="KW-1133">Transmembrane helix</keyword>
<protein>
    <recommendedName>
        <fullName evidence="11">G-protein coupled receptors family 1 profile domain-containing protein</fullName>
    </recommendedName>
</protein>
<dbReference type="GO" id="GO:0004930">
    <property type="term" value="F:G protein-coupled receptor activity"/>
    <property type="evidence" value="ECO:0007669"/>
    <property type="project" value="UniProtKB-KW"/>
</dbReference>
<dbReference type="Gene3D" id="1.20.1070.10">
    <property type="entry name" value="Rhodopsin 7-helix transmembrane proteins"/>
    <property type="match status" value="1"/>
</dbReference>
<comment type="subcellular location">
    <subcellularLocation>
        <location evidence="1">Cell membrane</location>
        <topology evidence="1">Multi-pass membrane protein</topology>
    </subcellularLocation>
</comment>
<accession>A0AAN9GFV2</accession>
<feature type="transmembrane region" description="Helical" evidence="10">
    <location>
        <begin position="148"/>
        <end position="169"/>
    </location>
</feature>
<keyword evidence="6 10" id="KW-0472">Membrane</keyword>
<organism evidence="12 13">
    <name type="scientific">Littorina saxatilis</name>
    <dbReference type="NCBI Taxonomy" id="31220"/>
    <lineage>
        <taxon>Eukaryota</taxon>
        <taxon>Metazoa</taxon>
        <taxon>Spiralia</taxon>
        <taxon>Lophotrochozoa</taxon>
        <taxon>Mollusca</taxon>
        <taxon>Gastropoda</taxon>
        <taxon>Caenogastropoda</taxon>
        <taxon>Littorinimorpha</taxon>
        <taxon>Littorinoidea</taxon>
        <taxon>Littorinidae</taxon>
        <taxon>Littorina</taxon>
    </lineage>
</organism>
<evidence type="ECO:0000256" key="9">
    <source>
        <dbReference type="ARBA" id="ARBA00023224"/>
    </source>
</evidence>
<dbReference type="CDD" id="cd00637">
    <property type="entry name" value="7tm_classA_rhodopsin-like"/>
    <property type="match status" value="1"/>
</dbReference>
<dbReference type="GO" id="GO:0005886">
    <property type="term" value="C:plasma membrane"/>
    <property type="evidence" value="ECO:0007669"/>
    <property type="project" value="UniProtKB-SubCell"/>
</dbReference>
<dbReference type="EMBL" id="JBAMIC010000007">
    <property type="protein sequence ID" value="KAK7106249.1"/>
    <property type="molecule type" value="Genomic_DNA"/>
</dbReference>
<proteinExistence type="predicted"/>
<dbReference type="PANTHER" id="PTHR24246">
    <property type="entry name" value="OLFACTORY RECEPTOR AND ADENOSINE RECEPTOR"/>
    <property type="match status" value="1"/>
</dbReference>
<dbReference type="Proteomes" id="UP001374579">
    <property type="component" value="Unassembled WGS sequence"/>
</dbReference>
<feature type="transmembrane region" description="Helical" evidence="10">
    <location>
        <begin position="189"/>
        <end position="212"/>
    </location>
</feature>
<sequence length="332" mass="37446">MATTESWDAISVTDSDNVTEICVMCNYYISDLAKGVRVTWGAVITLANIVCCIALTRAHNLHMAQRYYLVNLAVTDLLYGFGFAYHSAIVDVDGPIFKKNTAECKARYSILSMLSIVTLFTITTMGLERVIALHFPYKYSNWVTRKNVFCTIAVDWLVPAIIIAIPYGMMDPAIKECNFGRFITFGSMIIFSMTYFLFMLLGVLCQLVMFMVARHHINKILPTLVGDERKTAALKMNSKATLTTLCVAVPFIICASPKILTYLYLAYNPQERLKLYSVTMLAVTFYINVTNSFLNPFIYCWRMPEIRHSIRKLFCPNSGGKEGSITQSTSRG</sequence>
<evidence type="ECO:0000313" key="13">
    <source>
        <dbReference type="Proteomes" id="UP001374579"/>
    </source>
</evidence>
<dbReference type="AlphaFoldDB" id="A0AAN9GFV2"/>
<feature type="transmembrane region" description="Helical" evidence="10">
    <location>
        <begin position="276"/>
        <end position="301"/>
    </location>
</feature>
<keyword evidence="9" id="KW-0807">Transducer</keyword>
<keyword evidence="5" id="KW-0297">G-protein coupled receptor</keyword>
<dbReference type="PROSITE" id="PS50262">
    <property type="entry name" value="G_PROTEIN_RECEP_F1_2"/>
    <property type="match status" value="1"/>
</dbReference>
<keyword evidence="7" id="KW-0675">Receptor</keyword>
<dbReference type="InterPro" id="IPR017452">
    <property type="entry name" value="GPCR_Rhodpsn_7TM"/>
</dbReference>
<comment type="caution">
    <text evidence="12">The sequence shown here is derived from an EMBL/GenBank/DDBJ whole genome shotgun (WGS) entry which is preliminary data.</text>
</comment>
<evidence type="ECO:0000256" key="2">
    <source>
        <dbReference type="ARBA" id="ARBA00022475"/>
    </source>
</evidence>
<dbReference type="InterPro" id="IPR000276">
    <property type="entry name" value="GPCR_Rhodpsn"/>
</dbReference>
<evidence type="ECO:0000256" key="7">
    <source>
        <dbReference type="ARBA" id="ARBA00023170"/>
    </source>
</evidence>
<dbReference type="PRINTS" id="PR00237">
    <property type="entry name" value="GPCRRHODOPSN"/>
</dbReference>
<evidence type="ECO:0000256" key="4">
    <source>
        <dbReference type="ARBA" id="ARBA00022989"/>
    </source>
</evidence>
<evidence type="ECO:0000256" key="8">
    <source>
        <dbReference type="ARBA" id="ARBA00023180"/>
    </source>
</evidence>
<feature type="transmembrane region" description="Helical" evidence="10">
    <location>
        <begin position="68"/>
        <end position="88"/>
    </location>
</feature>
<reference evidence="12 13" key="1">
    <citation type="submission" date="2024-02" db="EMBL/GenBank/DDBJ databases">
        <title>Chromosome-scale genome assembly of the rough periwinkle Littorina saxatilis.</title>
        <authorList>
            <person name="De Jode A."/>
            <person name="Faria R."/>
            <person name="Formenti G."/>
            <person name="Sims Y."/>
            <person name="Smith T.P."/>
            <person name="Tracey A."/>
            <person name="Wood J.M.D."/>
            <person name="Zagrodzka Z.B."/>
            <person name="Johannesson K."/>
            <person name="Butlin R.K."/>
            <person name="Leder E.H."/>
        </authorList>
    </citation>
    <scope>NUCLEOTIDE SEQUENCE [LARGE SCALE GENOMIC DNA]</scope>
    <source>
        <strain evidence="12">Snail1</strain>
        <tissue evidence="12">Muscle</tissue>
    </source>
</reference>
<keyword evidence="8" id="KW-0325">Glycoprotein</keyword>
<evidence type="ECO:0000256" key="1">
    <source>
        <dbReference type="ARBA" id="ARBA00004651"/>
    </source>
</evidence>
<feature type="transmembrane region" description="Helical" evidence="10">
    <location>
        <begin position="38"/>
        <end position="56"/>
    </location>
</feature>
<evidence type="ECO:0000259" key="11">
    <source>
        <dbReference type="PROSITE" id="PS50262"/>
    </source>
</evidence>
<keyword evidence="2" id="KW-1003">Cell membrane</keyword>
<evidence type="ECO:0000256" key="3">
    <source>
        <dbReference type="ARBA" id="ARBA00022692"/>
    </source>
</evidence>
<gene>
    <name evidence="12" type="ORF">V1264_017523</name>
</gene>
<evidence type="ECO:0000256" key="5">
    <source>
        <dbReference type="ARBA" id="ARBA00023040"/>
    </source>
</evidence>
<evidence type="ECO:0000313" key="12">
    <source>
        <dbReference type="EMBL" id="KAK7106249.1"/>
    </source>
</evidence>
<dbReference type="SUPFAM" id="SSF81321">
    <property type="entry name" value="Family A G protein-coupled receptor-like"/>
    <property type="match status" value="1"/>
</dbReference>
<evidence type="ECO:0000256" key="10">
    <source>
        <dbReference type="SAM" id="Phobius"/>
    </source>
</evidence>
<feature type="transmembrane region" description="Helical" evidence="10">
    <location>
        <begin position="240"/>
        <end position="264"/>
    </location>
</feature>
<name>A0AAN9GFV2_9CAEN</name>
<dbReference type="PANTHER" id="PTHR24246:SF27">
    <property type="entry name" value="ADENOSINE RECEPTOR, ISOFORM A"/>
    <property type="match status" value="1"/>
</dbReference>